<dbReference type="Gene3D" id="1.20.1280.50">
    <property type="match status" value="1"/>
</dbReference>
<keyword evidence="3" id="KW-1185">Reference proteome</keyword>
<name>A0AAV1XAB0_LUPLU</name>
<comment type="caution">
    <text evidence="2">The sequence shown here is derived from an EMBL/GenBank/DDBJ whole genome shotgun (WGS) entry which is preliminary data.</text>
</comment>
<dbReference type="PANTHER" id="PTHR47149:SF1">
    <property type="entry name" value="F-BOX PROTEIN RMF"/>
    <property type="match status" value="1"/>
</dbReference>
<protein>
    <submittedName>
        <fullName evidence="2">Uncharacterized protein</fullName>
    </submittedName>
</protein>
<dbReference type="Proteomes" id="UP001497480">
    <property type="component" value="Unassembled WGS sequence"/>
</dbReference>
<dbReference type="GO" id="GO:0005634">
    <property type="term" value="C:nucleus"/>
    <property type="evidence" value="ECO:0007669"/>
    <property type="project" value="TreeGrafter"/>
</dbReference>
<dbReference type="InterPro" id="IPR036047">
    <property type="entry name" value="F-box-like_dom_sf"/>
</dbReference>
<dbReference type="AlphaFoldDB" id="A0AAV1XAB0"/>
<feature type="region of interest" description="Disordered" evidence="1">
    <location>
        <begin position="1"/>
        <end position="21"/>
    </location>
</feature>
<gene>
    <name evidence="2" type="ORF">LLUT_LOCUS19114</name>
</gene>
<evidence type="ECO:0000313" key="2">
    <source>
        <dbReference type="EMBL" id="CAL0318054.1"/>
    </source>
</evidence>
<dbReference type="PANTHER" id="PTHR47149">
    <property type="entry name" value="F-BOX PROTEIN RMF"/>
    <property type="match status" value="1"/>
</dbReference>
<sequence>MGKSLHKATSSAGDNPPGKRIRRSKAICSCNSPRPPFLSAHSTFSWYEEDMWTEIAKFLDGKSLVMLAATNRWFRRAIMEDTIWKFVCLRDLQVPPSPCVAFKWSKLYTSAFDWMRIGAFSFDSSEAILAERLAFPGKIRTKEAMEKMLKSQGCCMLENVKPGIWIAGTMQTLDARHIELFLCEDYQNGSWEYELVGSHDVKKRADGAAGAIFDPKHLEDSSTAGIPMILQTNFLSSITNSQ</sequence>
<accession>A0AAV1XAB0</accession>
<organism evidence="2 3">
    <name type="scientific">Lupinus luteus</name>
    <name type="common">European yellow lupine</name>
    <dbReference type="NCBI Taxonomy" id="3873"/>
    <lineage>
        <taxon>Eukaryota</taxon>
        <taxon>Viridiplantae</taxon>
        <taxon>Streptophyta</taxon>
        <taxon>Embryophyta</taxon>
        <taxon>Tracheophyta</taxon>
        <taxon>Spermatophyta</taxon>
        <taxon>Magnoliopsida</taxon>
        <taxon>eudicotyledons</taxon>
        <taxon>Gunneridae</taxon>
        <taxon>Pentapetalae</taxon>
        <taxon>rosids</taxon>
        <taxon>fabids</taxon>
        <taxon>Fabales</taxon>
        <taxon>Fabaceae</taxon>
        <taxon>Papilionoideae</taxon>
        <taxon>50 kb inversion clade</taxon>
        <taxon>genistoids sensu lato</taxon>
        <taxon>core genistoids</taxon>
        <taxon>Genisteae</taxon>
        <taxon>Lupinus</taxon>
    </lineage>
</organism>
<dbReference type="GO" id="GO:0061458">
    <property type="term" value="P:reproductive system development"/>
    <property type="evidence" value="ECO:0007669"/>
    <property type="project" value="TreeGrafter"/>
</dbReference>
<evidence type="ECO:0000256" key="1">
    <source>
        <dbReference type="SAM" id="MobiDB-lite"/>
    </source>
</evidence>
<evidence type="ECO:0000313" key="3">
    <source>
        <dbReference type="Proteomes" id="UP001497480"/>
    </source>
</evidence>
<proteinExistence type="predicted"/>
<reference evidence="2 3" key="1">
    <citation type="submission" date="2024-03" db="EMBL/GenBank/DDBJ databases">
        <authorList>
            <person name="Martinez-Hernandez J."/>
        </authorList>
    </citation>
    <scope>NUCLEOTIDE SEQUENCE [LARGE SCALE GENOMIC DNA]</scope>
</reference>
<dbReference type="EMBL" id="CAXHTB010000013">
    <property type="protein sequence ID" value="CAL0318054.1"/>
    <property type="molecule type" value="Genomic_DNA"/>
</dbReference>
<dbReference type="SUPFAM" id="SSF81383">
    <property type="entry name" value="F-box domain"/>
    <property type="match status" value="1"/>
</dbReference>